<dbReference type="Proteomes" id="UP000266841">
    <property type="component" value="Unassembled WGS sequence"/>
</dbReference>
<accession>K0TP93</accession>
<evidence type="ECO:0000313" key="9">
    <source>
        <dbReference type="Proteomes" id="UP000266841"/>
    </source>
</evidence>
<dbReference type="PANTHER" id="PTHR30224:SF4">
    <property type="entry name" value="ELECTRON TRANSPORT PROTEIN YCCM-RELATED"/>
    <property type="match status" value="1"/>
</dbReference>
<dbReference type="InterPro" id="IPR052378">
    <property type="entry name" value="NosR_regulator"/>
</dbReference>
<comment type="caution">
    <text evidence="8">The sequence shown here is derived from an EMBL/GenBank/DDBJ whole genome shotgun (WGS) entry which is preliminary data.</text>
</comment>
<feature type="transmembrane region" description="Helical" evidence="5">
    <location>
        <begin position="352"/>
        <end position="370"/>
    </location>
</feature>
<keyword evidence="6" id="KW-0732">Signal</keyword>
<evidence type="ECO:0000256" key="5">
    <source>
        <dbReference type="SAM" id="Phobius"/>
    </source>
</evidence>
<gene>
    <name evidence="8" type="ORF">THAOC_00413</name>
</gene>
<evidence type="ECO:0000256" key="4">
    <source>
        <dbReference type="SAM" id="MobiDB-lite"/>
    </source>
</evidence>
<keyword evidence="5" id="KW-0812">Transmembrane</keyword>
<name>K0TP93_THAOC</name>
<dbReference type="InterPro" id="IPR027417">
    <property type="entry name" value="P-loop_NTPase"/>
</dbReference>
<sequence>MFLPSRVTLSWSILISFWMGGRPATSFVVPAAKTLEKSTAIKLHGAASSSSSGSSSSSNNNPTQAATLEGSSARVIRLRKQLQSIWEEQNDKCPVLLSGSRGSGKEELADEIVSNLPAWQTVEVHKLRLDEGMDYTDTILGTLNHPGLLDDLADRENATVVVNGFMSEHVESRDELDRRDELRRTYARLLSGKFLSVHSNTTKPFLPRVIGTTRQTKEYFNEILKEYDEAPRITFVKVPSFETRSADIKDIAQSKVFELESQFDLQNVTLSKTSVRRLLDHSWLGGEDELDEEMSKALTLLKREKRWIPFTSSVLESRHMFKNTSGEVRIRLLEVPFVRQILTSPWLFGKTLRYIVSPIFVLFLAVLFLGPQSREESAALTVFWAGWWPGIMLVFPFLGRIWCSVCPFMAWGDIAQELSVGLGVNLRKWPKWAEKHGNAFAFWLFFLILM</sequence>
<feature type="transmembrane region" description="Helical" evidence="5">
    <location>
        <begin position="382"/>
        <end position="402"/>
    </location>
</feature>
<protein>
    <recommendedName>
        <fullName evidence="7">4Fe-4S ferredoxin-type domain-containing protein</fullName>
    </recommendedName>
</protein>
<reference evidence="8 9" key="1">
    <citation type="journal article" date="2012" name="Genome Biol.">
        <title>Genome and low-iron response of an oceanic diatom adapted to chronic iron limitation.</title>
        <authorList>
            <person name="Lommer M."/>
            <person name="Specht M."/>
            <person name="Roy A.S."/>
            <person name="Kraemer L."/>
            <person name="Andreson R."/>
            <person name="Gutowska M.A."/>
            <person name="Wolf J."/>
            <person name="Bergner S.V."/>
            <person name="Schilhabel M.B."/>
            <person name="Klostermeier U.C."/>
            <person name="Beiko R.G."/>
            <person name="Rosenstiel P."/>
            <person name="Hippler M."/>
            <person name="Laroche J."/>
        </authorList>
    </citation>
    <scope>NUCLEOTIDE SEQUENCE [LARGE SCALE GENOMIC DNA]</scope>
    <source>
        <strain evidence="8 9">CCMP1005</strain>
    </source>
</reference>
<dbReference type="OrthoDB" id="531141at2759"/>
<dbReference type="Pfam" id="PF12801">
    <property type="entry name" value="Fer4_5"/>
    <property type="match status" value="1"/>
</dbReference>
<evidence type="ECO:0000256" key="6">
    <source>
        <dbReference type="SAM" id="SignalP"/>
    </source>
</evidence>
<dbReference type="Gene3D" id="3.40.50.300">
    <property type="entry name" value="P-loop containing nucleotide triphosphate hydrolases"/>
    <property type="match status" value="1"/>
</dbReference>
<dbReference type="PANTHER" id="PTHR30224">
    <property type="entry name" value="ELECTRON TRANSPORT PROTEIN"/>
    <property type="match status" value="1"/>
</dbReference>
<proteinExistence type="predicted"/>
<keyword evidence="9" id="KW-1185">Reference proteome</keyword>
<dbReference type="SUPFAM" id="SSF52540">
    <property type="entry name" value="P-loop containing nucleoside triphosphate hydrolases"/>
    <property type="match status" value="1"/>
</dbReference>
<evidence type="ECO:0000256" key="2">
    <source>
        <dbReference type="ARBA" id="ARBA00022475"/>
    </source>
</evidence>
<comment type="subcellular location">
    <subcellularLocation>
        <location evidence="1">Cell membrane</location>
    </subcellularLocation>
</comment>
<feature type="chain" id="PRO_5003841299" description="4Fe-4S ferredoxin-type domain-containing protein" evidence="6">
    <location>
        <begin position="24"/>
        <end position="450"/>
    </location>
</feature>
<organism evidence="8 9">
    <name type="scientific">Thalassiosira oceanica</name>
    <name type="common">Marine diatom</name>
    <dbReference type="NCBI Taxonomy" id="159749"/>
    <lineage>
        <taxon>Eukaryota</taxon>
        <taxon>Sar</taxon>
        <taxon>Stramenopiles</taxon>
        <taxon>Ochrophyta</taxon>
        <taxon>Bacillariophyta</taxon>
        <taxon>Coscinodiscophyceae</taxon>
        <taxon>Thalassiosirophycidae</taxon>
        <taxon>Thalassiosirales</taxon>
        <taxon>Thalassiosiraceae</taxon>
        <taxon>Thalassiosira</taxon>
    </lineage>
</organism>
<evidence type="ECO:0000313" key="8">
    <source>
        <dbReference type="EMBL" id="EJK77736.1"/>
    </source>
</evidence>
<evidence type="ECO:0000256" key="3">
    <source>
        <dbReference type="ARBA" id="ARBA00023136"/>
    </source>
</evidence>
<dbReference type="EMBL" id="AGNL01000478">
    <property type="protein sequence ID" value="EJK77736.1"/>
    <property type="molecule type" value="Genomic_DNA"/>
</dbReference>
<feature type="compositionally biased region" description="Polar residues" evidence="4">
    <location>
        <begin position="59"/>
        <end position="70"/>
    </location>
</feature>
<keyword evidence="3 5" id="KW-0472">Membrane</keyword>
<dbReference type="AlphaFoldDB" id="K0TP93"/>
<dbReference type="InterPro" id="IPR017896">
    <property type="entry name" value="4Fe4S_Fe-S-bd"/>
</dbReference>
<dbReference type="GO" id="GO:0005886">
    <property type="term" value="C:plasma membrane"/>
    <property type="evidence" value="ECO:0007669"/>
    <property type="project" value="UniProtKB-SubCell"/>
</dbReference>
<dbReference type="eggNOG" id="ENOG502QUJD">
    <property type="taxonomic scope" value="Eukaryota"/>
</dbReference>
<feature type="signal peptide" evidence="6">
    <location>
        <begin position="1"/>
        <end position="23"/>
    </location>
</feature>
<evidence type="ECO:0000259" key="7">
    <source>
        <dbReference type="Pfam" id="PF12801"/>
    </source>
</evidence>
<evidence type="ECO:0000256" key="1">
    <source>
        <dbReference type="ARBA" id="ARBA00004236"/>
    </source>
</evidence>
<feature type="region of interest" description="Disordered" evidence="4">
    <location>
        <begin position="46"/>
        <end position="70"/>
    </location>
</feature>
<keyword evidence="5" id="KW-1133">Transmembrane helix</keyword>
<keyword evidence="2" id="KW-1003">Cell membrane</keyword>
<feature type="compositionally biased region" description="Low complexity" evidence="4">
    <location>
        <begin position="46"/>
        <end position="58"/>
    </location>
</feature>
<feature type="domain" description="4Fe-4S ferredoxin-type" evidence="7">
    <location>
        <begin position="382"/>
        <end position="417"/>
    </location>
</feature>